<dbReference type="Proteomes" id="UP000658131">
    <property type="component" value="Unassembled WGS sequence"/>
</dbReference>
<evidence type="ECO:0000313" key="2">
    <source>
        <dbReference type="Proteomes" id="UP000658131"/>
    </source>
</evidence>
<keyword evidence="2" id="KW-1185">Reference proteome</keyword>
<gene>
    <name evidence="1" type="ORF">H8717_02975</name>
</gene>
<proteinExistence type="predicted"/>
<protein>
    <submittedName>
        <fullName evidence="1">Uncharacterized protein</fullName>
    </submittedName>
</protein>
<sequence length="68" mass="7631">MTEKQNYSLRLICPWCQKGAVLTQGRANVRISVQCSKCGRFYSADLNTMETKRASACRRAGEGRTITD</sequence>
<comment type="caution">
    <text evidence="1">The sequence shown here is derived from an EMBL/GenBank/DDBJ whole genome shotgun (WGS) entry which is preliminary data.</text>
</comment>
<dbReference type="EMBL" id="JACRTB010000003">
    <property type="protein sequence ID" value="MBC8575376.1"/>
    <property type="molecule type" value="Genomic_DNA"/>
</dbReference>
<reference evidence="1 2" key="1">
    <citation type="submission" date="2020-08" db="EMBL/GenBank/DDBJ databases">
        <title>Genome public.</title>
        <authorList>
            <person name="Liu C."/>
            <person name="Sun Q."/>
        </authorList>
    </citation>
    <scope>NUCLEOTIDE SEQUENCE [LARGE SCALE GENOMIC DNA]</scope>
    <source>
        <strain evidence="1 2">BX1</strain>
    </source>
</reference>
<evidence type="ECO:0000313" key="1">
    <source>
        <dbReference type="EMBL" id="MBC8575376.1"/>
    </source>
</evidence>
<dbReference type="RefSeq" id="WP_262399015.1">
    <property type="nucleotide sequence ID" value="NZ_JACRTB010000003.1"/>
</dbReference>
<organism evidence="1 2">
    <name type="scientific">Yanshouia hominis</name>
    <dbReference type="NCBI Taxonomy" id="2763673"/>
    <lineage>
        <taxon>Bacteria</taxon>
        <taxon>Bacillati</taxon>
        <taxon>Bacillota</taxon>
        <taxon>Clostridia</taxon>
        <taxon>Eubacteriales</taxon>
        <taxon>Oscillospiraceae</taxon>
        <taxon>Yanshouia</taxon>
    </lineage>
</organism>
<accession>A0ABR7NG43</accession>
<name>A0ABR7NG43_9FIRM</name>